<evidence type="ECO:0000256" key="6">
    <source>
        <dbReference type="ARBA" id="ARBA00023180"/>
    </source>
</evidence>
<protein>
    <submittedName>
        <fullName evidence="7">S1/P1 Nuclease</fullName>
    </submittedName>
</protein>
<dbReference type="GO" id="GO:0006308">
    <property type="term" value="P:DNA catabolic process"/>
    <property type="evidence" value="ECO:0007669"/>
    <property type="project" value="InterPro"/>
</dbReference>
<dbReference type="AlphaFoldDB" id="A0A521FDL8"/>
<organism evidence="7 8">
    <name type="scientific">Pedobacter westerhofensis</name>
    <dbReference type="NCBI Taxonomy" id="425512"/>
    <lineage>
        <taxon>Bacteria</taxon>
        <taxon>Pseudomonadati</taxon>
        <taxon>Bacteroidota</taxon>
        <taxon>Sphingobacteriia</taxon>
        <taxon>Sphingobacteriales</taxon>
        <taxon>Sphingobacteriaceae</taxon>
        <taxon>Pedobacter</taxon>
    </lineage>
</organism>
<dbReference type="GO" id="GO:0046872">
    <property type="term" value="F:metal ion binding"/>
    <property type="evidence" value="ECO:0007669"/>
    <property type="project" value="UniProtKB-KW"/>
</dbReference>
<reference evidence="7 8" key="1">
    <citation type="submission" date="2017-05" db="EMBL/GenBank/DDBJ databases">
        <authorList>
            <person name="Varghese N."/>
            <person name="Submissions S."/>
        </authorList>
    </citation>
    <scope>NUCLEOTIDE SEQUENCE [LARGE SCALE GENOMIC DNA]</scope>
    <source>
        <strain evidence="7 8">DSM 19036</strain>
    </source>
</reference>
<dbReference type="OrthoDB" id="267579at2"/>
<proteinExistence type="predicted"/>
<dbReference type="PANTHER" id="PTHR33146">
    <property type="entry name" value="ENDONUCLEASE 4"/>
    <property type="match status" value="1"/>
</dbReference>
<dbReference type="RefSeq" id="WP_142530141.1">
    <property type="nucleotide sequence ID" value="NZ_CBCSJO010000001.1"/>
</dbReference>
<dbReference type="Gene3D" id="1.10.575.10">
    <property type="entry name" value="P1 Nuclease"/>
    <property type="match status" value="1"/>
</dbReference>
<evidence type="ECO:0000313" key="8">
    <source>
        <dbReference type="Proteomes" id="UP000320300"/>
    </source>
</evidence>
<dbReference type="CDD" id="cd11010">
    <property type="entry name" value="S1-P1_nuclease"/>
    <property type="match status" value="1"/>
</dbReference>
<keyword evidence="3" id="KW-0255">Endonuclease</keyword>
<dbReference type="Proteomes" id="UP000320300">
    <property type="component" value="Unassembled WGS sequence"/>
</dbReference>
<evidence type="ECO:0000313" key="7">
    <source>
        <dbReference type="EMBL" id="SMO94267.1"/>
    </source>
</evidence>
<evidence type="ECO:0000256" key="4">
    <source>
        <dbReference type="ARBA" id="ARBA00022801"/>
    </source>
</evidence>
<dbReference type="PANTHER" id="PTHR33146:SF26">
    <property type="entry name" value="ENDONUCLEASE 4"/>
    <property type="match status" value="1"/>
</dbReference>
<keyword evidence="2" id="KW-0479">Metal-binding</keyword>
<evidence type="ECO:0000256" key="5">
    <source>
        <dbReference type="ARBA" id="ARBA00023157"/>
    </source>
</evidence>
<dbReference type="SUPFAM" id="SSF48537">
    <property type="entry name" value="Phospholipase C/P1 nuclease"/>
    <property type="match status" value="1"/>
</dbReference>
<sequence length="273" mass="31178">MIKSNYLFSLLFVLISFVLISWGVVGHHAIGKIAASHLTPSADAAVHELLGNESLADVSTWADELRMKPEFKYTTPWHYINLPLGLSYSQFKEKVENMSDENIYSAMLKQENILADQNSAKEKRAEALKFIVHFVGDLHQPMHISRAEDQGGNTIQLNYEGKGTNLHSLWDSRLIEHQGLNYEQLAEKYDHATAKDTRKWQQTPLIVWMWESYQISSQLYAEVDQMKARKLDTDYYEKHYPIVEKRLQQAGLRLAGLLNGILKEGTVTAEAAQ</sequence>
<dbReference type="InterPro" id="IPR003154">
    <property type="entry name" value="S1/P1nuclease"/>
</dbReference>
<dbReference type="EMBL" id="FXTN01000011">
    <property type="protein sequence ID" value="SMO94267.1"/>
    <property type="molecule type" value="Genomic_DNA"/>
</dbReference>
<name>A0A521FDL8_9SPHI</name>
<keyword evidence="5" id="KW-1015">Disulfide bond</keyword>
<accession>A0A521FDL8</accession>
<keyword evidence="8" id="KW-1185">Reference proteome</keyword>
<dbReference type="GO" id="GO:0016788">
    <property type="term" value="F:hydrolase activity, acting on ester bonds"/>
    <property type="evidence" value="ECO:0007669"/>
    <property type="project" value="InterPro"/>
</dbReference>
<evidence type="ECO:0000256" key="1">
    <source>
        <dbReference type="ARBA" id="ARBA00022722"/>
    </source>
</evidence>
<keyword evidence="1" id="KW-0540">Nuclease</keyword>
<dbReference type="GO" id="GO:0004519">
    <property type="term" value="F:endonuclease activity"/>
    <property type="evidence" value="ECO:0007669"/>
    <property type="project" value="UniProtKB-KW"/>
</dbReference>
<evidence type="ECO:0000256" key="3">
    <source>
        <dbReference type="ARBA" id="ARBA00022759"/>
    </source>
</evidence>
<gene>
    <name evidence="7" type="ORF">SAMN06265348_111170</name>
</gene>
<dbReference type="GO" id="GO:0003676">
    <property type="term" value="F:nucleic acid binding"/>
    <property type="evidence" value="ECO:0007669"/>
    <property type="project" value="InterPro"/>
</dbReference>
<dbReference type="Pfam" id="PF02265">
    <property type="entry name" value="S1-P1_nuclease"/>
    <property type="match status" value="1"/>
</dbReference>
<keyword evidence="4" id="KW-0378">Hydrolase</keyword>
<keyword evidence="6" id="KW-0325">Glycoprotein</keyword>
<dbReference type="InterPro" id="IPR008947">
    <property type="entry name" value="PLipase_C/P1_nuclease_dom_sf"/>
</dbReference>
<evidence type="ECO:0000256" key="2">
    <source>
        <dbReference type="ARBA" id="ARBA00022723"/>
    </source>
</evidence>